<protein>
    <submittedName>
        <fullName evidence="1">Uncharacterized protein</fullName>
    </submittedName>
</protein>
<keyword evidence="2" id="KW-1185">Reference proteome</keyword>
<organism evidence="1 2">
    <name type="scientific">Persea americana</name>
    <name type="common">Avocado</name>
    <dbReference type="NCBI Taxonomy" id="3435"/>
    <lineage>
        <taxon>Eukaryota</taxon>
        <taxon>Viridiplantae</taxon>
        <taxon>Streptophyta</taxon>
        <taxon>Embryophyta</taxon>
        <taxon>Tracheophyta</taxon>
        <taxon>Spermatophyta</taxon>
        <taxon>Magnoliopsida</taxon>
        <taxon>Magnoliidae</taxon>
        <taxon>Laurales</taxon>
        <taxon>Lauraceae</taxon>
        <taxon>Persea</taxon>
    </lineage>
</organism>
<dbReference type="Proteomes" id="UP001234297">
    <property type="component" value="Chromosome 6"/>
</dbReference>
<evidence type="ECO:0000313" key="1">
    <source>
        <dbReference type="EMBL" id="KAJ8627806.1"/>
    </source>
</evidence>
<sequence length="120" mass="13445">MNRRVRSPMKASSKREERLRLQKYLKPGALAQLRDSRMHSRTPKRDLQIPISPSSASPATDLLAHIAAIDGLPFLAARIYGPRFPQRKKLVAVKSVFMLRSSESAESLLDLSNNDIVVAH</sequence>
<accession>A0ACC2L2P5</accession>
<comment type="caution">
    <text evidence="1">The sequence shown here is derived from an EMBL/GenBank/DDBJ whole genome shotgun (WGS) entry which is preliminary data.</text>
</comment>
<evidence type="ECO:0000313" key="2">
    <source>
        <dbReference type="Proteomes" id="UP001234297"/>
    </source>
</evidence>
<gene>
    <name evidence="1" type="ORF">MRB53_021113</name>
</gene>
<reference evidence="1 2" key="1">
    <citation type="journal article" date="2022" name="Hortic Res">
        <title>A haplotype resolved chromosomal level avocado genome allows analysis of novel avocado genes.</title>
        <authorList>
            <person name="Nath O."/>
            <person name="Fletcher S.J."/>
            <person name="Hayward A."/>
            <person name="Shaw L.M."/>
            <person name="Masouleh A.K."/>
            <person name="Furtado A."/>
            <person name="Henry R.J."/>
            <person name="Mitter N."/>
        </authorList>
    </citation>
    <scope>NUCLEOTIDE SEQUENCE [LARGE SCALE GENOMIC DNA]</scope>
    <source>
        <strain evidence="2">cv. Hass</strain>
    </source>
</reference>
<name>A0ACC2L2P5_PERAE</name>
<dbReference type="EMBL" id="CM056814">
    <property type="protein sequence ID" value="KAJ8627806.1"/>
    <property type="molecule type" value="Genomic_DNA"/>
</dbReference>
<proteinExistence type="predicted"/>